<evidence type="ECO:0000256" key="4">
    <source>
        <dbReference type="ARBA" id="ARBA00022989"/>
    </source>
</evidence>
<evidence type="ECO:0000259" key="7">
    <source>
        <dbReference type="PROSITE" id="PS50125"/>
    </source>
</evidence>
<dbReference type="GO" id="GO:0006171">
    <property type="term" value="P:cAMP biosynthetic process"/>
    <property type="evidence" value="ECO:0007669"/>
    <property type="project" value="TreeGrafter"/>
</dbReference>
<evidence type="ECO:0000313" key="9">
    <source>
        <dbReference type="EMBL" id="CAM76019.1"/>
    </source>
</evidence>
<feature type="domain" description="Guanylate cyclase" evidence="7">
    <location>
        <begin position="452"/>
        <end position="579"/>
    </location>
</feature>
<sequence>MDRVRIRLRVGITVMFLLIVVPLSAAMIGFIYRSNTTLARQVAEQSMELATNQVTFKVSNVMDGMARALDMAVAFGKSQQSELRRPEALRPMLEQLQQMPGVLSLYFGMHEDGAFYQVVHLPQDGSYTTTTGGKLPKDANWLIRIIDNSSGQWRDSVLYLSSWGKVVGLERAPTEYDPRERPWYRAALPFDDIAGSPVYMFAGPVQPGLTLSRRLTTSDGARLAVFGADMTIAALSAFLREQKVGVTGRVFILDSAGRMIGHPDETKVSRSDGTNLHLVDGAQVDDPVVAEAVRGWRAGKGDNFVVQSAEDGTDWMVRFSPFANKFGSTWTIGVVVAEDEFVGPIKKASLLILLAGGLFLGIAALAIQRAARMLVKPMETLIAETDRISRLELGQPVKVISPVVEIDKLAKAIASMKTGLASFGTYVPKSLVHNIIQSGIGTSVGGQRRPLTVMFTDLQGFTAATEAMPPEQVLPWLSAYFDAMSTAIHRHHGTIDKYIGDAIMALWNAPLDDDDHVAHACRAMLACRDAATLGGADGGQLKTRMGLHTGMAVVGNVGASDRMQYTALGAMVNLASRVESLNKQLDTQLLVTGDVAQAVAGRFTLRPMGRVLAVGTSLPIDVHELLGEGSDPATDVLLWGEAMALIERRQWRDAARAFTDFTEMRPHDKAAALYLKALAQAETADWDGILRFDSK</sequence>
<evidence type="ECO:0000256" key="5">
    <source>
        <dbReference type="ARBA" id="ARBA00023136"/>
    </source>
</evidence>
<feature type="transmembrane region" description="Helical" evidence="6">
    <location>
        <begin position="348"/>
        <end position="367"/>
    </location>
</feature>
<dbReference type="InterPro" id="IPR003660">
    <property type="entry name" value="HAMP_dom"/>
</dbReference>
<keyword evidence="4 6" id="KW-1133">Transmembrane helix</keyword>
<dbReference type="Gene3D" id="3.30.450.20">
    <property type="entry name" value="PAS domain"/>
    <property type="match status" value="1"/>
</dbReference>
<dbReference type="PROSITE" id="PS50125">
    <property type="entry name" value="GUANYLATE_CYCLASE_2"/>
    <property type="match status" value="1"/>
</dbReference>
<dbReference type="InterPro" id="IPR033479">
    <property type="entry name" value="dCache_1"/>
</dbReference>
<protein>
    <submittedName>
        <fullName evidence="9">Adenylate cyclase 1 protein</fullName>
    </submittedName>
</protein>
<dbReference type="Pfam" id="PF00211">
    <property type="entry name" value="Guanylate_cyc"/>
    <property type="match status" value="1"/>
</dbReference>
<feature type="domain" description="HAMP" evidence="8">
    <location>
        <begin position="372"/>
        <end position="425"/>
    </location>
</feature>
<dbReference type="PANTHER" id="PTHR43081:SF1">
    <property type="entry name" value="ADENYLATE CYCLASE, TERMINAL-DIFFERENTIATION SPECIFIC"/>
    <property type="match status" value="1"/>
</dbReference>
<dbReference type="InterPro" id="IPR001054">
    <property type="entry name" value="A/G_cyclase"/>
</dbReference>
<dbReference type="InterPro" id="IPR050697">
    <property type="entry name" value="Adenylyl/Guanylyl_Cyclase_3/4"/>
</dbReference>
<dbReference type="SMART" id="SM00044">
    <property type="entry name" value="CYCc"/>
    <property type="match status" value="1"/>
</dbReference>
<dbReference type="Gene3D" id="6.10.340.10">
    <property type="match status" value="1"/>
</dbReference>
<accession>A4TZG2</accession>
<name>A4TZG2_9PROT</name>
<evidence type="ECO:0000256" key="6">
    <source>
        <dbReference type="SAM" id="Phobius"/>
    </source>
</evidence>
<evidence type="ECO:0000256" key="1">
    <source>
        <dbReference type="ARBA" id="ARBA00004651"/>
    </source>
</evidence>
<dbReference type="CDD" id="cd07302">
    <property type="entry name" value="CHD"/>
    <property type="match status" value="1"/>
</dbReference>
<organism evidence="9">
    <name type="scientific">Magnetospirillum gryphiswaldense</name>
    <dbReference type="NCBI Taxonomy" id="55518"/>
    <lineage>
        <taxon>Bacteria</taxon>
        <taxon>Pseudomonadati</taxon>
        <taxon>Pseudomonadota</taxon>
        <taxon>Alphaproteobacteria</taxon>
        <taxon>Rhodospirillales</taxon>
        <taxon>Rhodospirillaceae</taxon>
        <taxon>Magnetospirillum</taxon>
    </lineage>
</organism>
<evidence type="ECO:0000259" key="8">
    <source>
        <dbReference type="PROSITE" id="PS50885"/>
    </source>
</evidence>
<reference evidence="9" key="1">
    <citation type="journal article" date="2007" name="J. Bacteriol.">
        <title>Comparative genome analysis of four magnetotactic bacteria reveals a complex set of group-specific genes implicated in magnetosome biomineralization and function.</title>
        <authorList>
            <person name="Richter M."/>
            <person name="Kube M."/>
            <person name="Bazylinski D.A."/>
            <person name="Lombardot T."/>
            <person name="Gloeckner F.O."/>
            <person name="Reinhardt R."/>
            <person name="Schueler D."/>
        </authorList>
    </citation>
    <scope>NUCLEOTIDE SEQUENCE</scope>
    <source>
        <strain evidence="9">MSR-1</strain>
    </source>
</reference>
<dbReference type="InterPro" id="IPR029787">
    <property type="entry name" value="Nucleotide_cyclase"/>
</dbReference>
<dbReference type="GO" id="GO:0035556">
    <property type="term" value="P:intracellular signal transduction"/>
    <property type="evidence" value="ECO:0007669"/>
    <property type="project" value="InterPro"/>
</dbReference>
<dbReference type="PROSITE" id="PS50885">
    <property type="entry name" value="HAMP"/>
    <property type="match status" value="1"/>
</dbReference>
<dbReference type="Gene3D" id="3.30.70.1230">
    <property type="entry name" value="Nucleotide cyclase"/>
    <property type="match status" value="1"/>
</dbReference>
<dbReference type="PANTHER" id="PTHR43081">
    <property type="entry name" value="ADENYLATE CYCLASE, TERMINAL-DIFFERENTIATION SPECIFIC-RELATED"/>
    <property type="match status" value="1"/>
</dbReference>
<dbReference type="GO" id="GO:0005886">
    <property type="term" value="C:plasma membrane"/>
    <property type="evidence" value="ECO:0007669"/>
    <property type="project" value="UniProtKB-SubCell"/>
</dbReference>
<proteinExistence type="predicted"/>
<feature type="transmembrane region" description="Helical" evidence="6">
    <location>
        <begin position="12"/>
        <end position="32"/>
    </location>
</feature>
<gene>
    <name evidence="9" type="ORF">MGR_1485</name>
</gene>
<dbReference type="RefSeq" id="WP_106002222.1">
    <property type="nucleotide sequence ID" value="NZ_CP027527.1"/>
</dbReference>
<keyword evidence="5 6" id="KW-0472">Membrane</keyword>
<keyword evidence="2" id="KW-1003">Cell membrane</keyword>
<comment type="subcellular location">
    <subcellularLocation>
        <location evidence="1">Cell membrane</location>
        <topology evidence="1">Multi-pass membrane protein</topology>
    </subcellularLocation>
</comment>
<dbReference type="Pfam" id="PF02743">
    <property type="entry name" value="dCache_1"/>
    <property type="match status" value="1"/>
</dbReference>
<dbReference type="AlphaFoldDB" id="A4TZG2"/>
<dbReference type="CDD" id="cd12912">
    <property type="entry name" value="PDC2_MCP_like"/>
    <property type="match status" value="1"/>
</dbReference>
<dbReference type="SUPFAM" id="SSF55073">
    <property type="entry name" value="Nucleotide cyclase"/>
    <property type="match status" value="1"/>
</dbReference>
<evidence type="ECO:0000256" key="2">
    <source>
        <dbReference type="ARBA" id="ARBA00022475"/>
    </source>
</evidence>
<evidence type="ECO:0000256" key="3">
    <source>
        <dbReference type="ARBA" id="ARBA00022692"/>
    </source>
</evidence>
<keyword evidence="3 6" id="KW-0812">Transmembrane</keyword>
<dbReference type="GO" id="GO:0004016">
    <property type="term" value="F:adenylate cyclase activity"/>
    <property type="evidence" value="ECO:0007669"/>
    <property type="project" value="UniProtKB-ARBA"/>
</dbReference>
<dbReference type="EMBL" id="CU459003">
    <property type="protein sequence ID" value="CAM76019.1"/>
    <property type="molecule type" value="Genomic_DNA"/>
</dbReference>